<accession>A0AAW7XBF0</accession>
<dbReference type="EMBL" id="JAUOPB010000011">
    <property type="protein sequence ID" value="MDO6423838.1"/>
    <property type="molecule type" value="Genomic_DNA"/>
</dbReference>
<comment type="caution">
    <text evidence="4">The sequence shown here is derived from an EMBL/GenBank/DDBJ whole genome shotgun (WGS) entry which is preliminary data.</text>
</comment>
<dbReference type="RefSeq" id="WP_303493383.1">
    <property type="nucleotide sequence ID" value="NZ_JAUOPB010000011.1"/>
</dbReference>
<evidence type="ECO:0000256" key="1">
    <source>
        <dbReference type="ARBA" id="ARBA00007613"/>
    </source>
</evidence>
<dbReference type="PANTHER" id="PTHR30203:SF24">
    <property type="entry name" value="BLR4935 PROTEIN"/>
    <property type="match status" value="1"/>
</dbReference>
<dbReference type="Proteomes" id="UP001169760">
    <property type="component" value="Unassembled WGS sequence"/>
</dbReference>
<dbReference type="InterPro" id="IPR003423">
    <property type="entry name" value="OMP_efflux"/>
</dbReference>
<dbReference type="Pfam" id="PF02321">
    <property type="entry name" value="OEP"/>
    <property type="match status" value="2"/>
</dbReference>
<comment type="similarity">
    <text evidence="1">Belongs to the outer membrane factor (OMF) (TC 1.B.17) family.</text>
</comment>
<dbReference type="PANTHER" id="PTHR30203">
    <property type="entry name" value="OUTER MEMBRANE CATION EFFLUX PROTEIN"/>
    <property type="match status" value="1"/>
</dbReference>
<dbReference type="SUPFAM" id="SSF56954">
    <property type="entry name" value="Outer membrane efflux proteins (OEP)"/>
    <property type="match status" value="1"/>
</dbReference>
<evidence type="ECO:0000313" key="5">
    <source>
        <dbReference type="Proteomes" id="UP001169760"/>
    </source>
</evidence>
<evidence type="ECO:0000313" key="4">
    <source>
        <dbReference type="EMBL" id="MDO6423838.1"/>
    </source>
</evidence>
<dbReference type="Gene3D" id="1.20.1600.10">
    <property type="entry name" value="Outer membrane efflux proteins (OEP)"/>
    <property type="match status" value="1"/>
</dbReference>
<keyword evidence="3" id="KW-0732">Signal</keyword>
<dbReference type="AlphaFoldDB" id="A0AAW7XBF0"/>
<gene>
    <name evidence="4" type="ORF">Q4521_15245</name>
</gene>
<name>A0AAW7XBF0_9GAMM</name>
<protein>
    <submittedName>
        <fullName evidence="4">TolC family protein</fullName>
    </submittedName>
</protein>
<proteinExistence type="inferred from homology"/>
<dbReference type="GO" id="GO:0015562">
    <property type="term" value="F:efflux transmembrane transporter activity"/>
    <property type="evidence" value="ECO:0007669"/>
    <property type="project" value="InterPro"/>
</dbReference>
<dbReference type="InterPro" id="IPR010131">
    <property type="entry name" value="MdtP/NodT-like"/>
</dbReference>
<evidence type="ECO:0000256" key="3">
    <source>
        <dbReference type="SAM" id="SignalP"/>
    </source>
</evidence>
<evidence type="ECO:0000256" key="2">
    <source>
        <dbReference type="SAM" id="Coils"/>
    </source>
</evidence>
<reference evidence="4" key="1">
    <citation type="submission" date="2023-07" db="EMBL/GenBank/DDBJ databases">
        <title>Genome content predicts the carbon catabolic preferences of heterotrophic bacteria.</title>
        <authorList>
            <person name="Gralka M."/>
        </authorList>
    </citation>
    <scope>NUCLEOTIDE SEQUENCE</scope>
    <source>
        <strain evidence="4">I3M17_2</strain>
    </source>
</reference>
<sequence>MHLIRYLLVFAATLCAVTFGTAHAQILTLPQAIEKTLSHNPQLRGFEFKHKALSAQRKQAQLKPQFTLALEAENFAGSGEIAGTDSAEVTLALSSAIELGNKQSARIAVVDAQQQLALAQQQIETLDVLGNLSRDFINALALQEQVSLANYSVQLAQTTLTSVTKRAELGAAPEADVLRAKAALSQTKLHAQTLQTELTIRFTQLAKNWGEPAASFNRVQGELYTFAPAQTWQNLLANIEQGPAIAQLTSEQRITKAQYQLISSQASSDIEWLLGVRSFASTGDTGLVAAVSMPLGSSKRNRHAMNAQQAKQDELIYQQQHQKLQLQEVLFKAYHLRNNAISAANTLQQNILPNLQQALALTQQAYESGRYSYRDWLAAQQDLLEANHQLIQTAADAHNQQTMIEQLTGQALPKH</sequence>
<feature type="signal peptide" evidence="3">
    <location>
        <begin position="1"/>
        <end position="24"/>
    </location>
</feature>
<feature type="coiled-coil region" evidence="2">
    <location>
        <begin position="102"/>
        <end position="129"/>
    </location>
</feature>
<organism evidence="4 5">
    <name type="scientific">Saccharophagus degradans</name>
    <dbReference type="NCBI Taxonomy" id="86304"/>
    <lineage>
        <taxon>Bacteria</taxon>
        <taxon>Pseudomonadati</taxon>
        <taxon>Pseudomonadota</taxon>
        <taxon>Gammaproteobacteria</taxon>
        <taxon>Cellvibrionales</taxon>
        <taxon>Cellvibrionaceae</taxon>
        <taxon>Saccharophagus</taxon>
    </lineage>
</organism>
<keyword evidence="2" id="KW-0175">Coiled coil</keyword>
<feature type="chain" id="PRO_5043364496" evidence="3">
    <location>
        <begin position="25"/>
        <end position="415"/>
    </location>
</feature>